<gene>
    <name evidence="4" type="ORF">SAMN05660299_00206</name>
</gene>
<dbReference type="GO" id="GO:0006281">
    <property type="term" value="P:DNA repair"/>
    <property type="evidence" value="ECO:0007669"/>
    <property type="project" value="UniProtKB-UniRule"/>
</dbReference>
<comment type="caution">
    <text evidence="2">Lacks conserved residue(s) required for the propagation of feature annotation.</text>
</comment>
<evidence type="ECO:0000313" key="4">
    <source>
        <dbReference type="EMBL" id="SDM09228.1"/>
    </source>
</evidence>
<dbReference type="OrthoDB" id="9809878at2"/>
<evidence type="ECO:0000256" key="1">
    <source>
        <dbReference type="ARBA" id="ARBA00023125"/>
    </source>
</evidence>
<feature type="short sequence motif" description="Important for interaction with partner proteins" evidence="2">
    <location>
        <begin position="127"/>
        <end position="132"/>
    </location>
</feature>
<dbReference type="PANTHER" id="PTHR10302">
    <property type="entry name" value="SINGLE-STRANDED DNA-BINDING PROTEIN"/>
    <property type="match status" value="1"/>
</dbReference>
<name>A0A1G9QDW8_9FIRM</name>
<organism evidence="4 5">
    <name type="scientific">Megasphaera paucivorans</name>
    <dbReference type="NCBI Taxonomy" id="349095"/>
    <lineage>
        <taxon>Bacteria</taxon>
        <taxon>Bacillati</taxon>
        <taxon>Bacillota</taxon>
        <taxon>Negativicutes</taxon>
        <taxon>Veillonellales</taxon>
        <taxon>Veillonellaceae</taxon>
        <taxon>Megasphaera</taxon>
    </lineage>
</organism>
<keyword evidence="2" id="KW-0235">DNA replication</keyword>
<proteinExistence type="inferred from homology"/>
<comment type="function">
    <text evidence="2">Plays an important role in DNA replication, recombination and repair. Binds to ssDNA and to an array of partner proteins to recruit them to their sites of action during DNA metabolism.</text>
</comment>
<dbReference type="GO" id="GO:0006310">
    <property type="term" value="P:DNA recombination"/>
    <property type="evidence" value="ECO:0007669"/>
    <property type="project" value="UniProtKB-UniRule"/>
</dbReference>
<dbReference type="PIRSF" id="PIRSF002070">
    <property type="entry name" value="SSB"/>
    <property type="match status" value="1"/>
</dbReference>
<keyword evidence="2" id="KW-0233">DNA recombination</keyword>
<dbReference type="Gene3D" id="2.40.50.140">
    <property type="entry name" value="Nucleic acid-binding proteins"/>
    <property type="match status" value="1"/>
</dbReference>
<dbReference type="GO" id="GO:0003697">
    <property type="term" value="F:single-stranded DNA binding"/>
    <property type="evidence" value="ECO:0007669"/>
    <property type="project" value="UniProtKB-UniRule"/>
</dbReference>
<keyword evidence="2" id="KW-0227">DNA damage</keyword>
<dbReference type="SUPFAM" id="SSF50249">
    <property type="entry name" value="Nucleic acid-binding proteins"/>
    <property type="match status" value="1"/>
</dbReference>
<dbReference type="InterPro" id="IPR012340">
    <property type="entry name" value="NA-bd_OB-fold"/>
</dbReference>
<dbReference type="Proteomes" id="UP000199309">
    <property type="component" value="Unassembled WGS sequence"/>
</dbReference>
<evidence type="ECO:0000256" key="2">
    <source>
        <dbReference type="HAMAP-Rule" id="MF_00984"/>
    </source>
</evidence>
<reference evidence="4 5" key="1">
    <citation type="submission" date="2016-10" db="EMBL/GenBank/DDBJ databases">
        <authorList>
            <person name="de Groot N.N."/>
        </authorList>
    </citation>
    <scope>NUCLEOTIDE SEQUENCE [LARGE SCALE GENOMIC DNA]</scope>
    <source>
        <strain evidence="4 5">DSM 16981</strain>
    </source>
</reference>
<sequence>MNTAIISGNLGRDPELRFTANGKAVASFSVAAASNYVKSNGEGTEITDWLNVVCWGKLAESVGNMLTKGDNVLVKGRISTRSYEAKDGTKRYVTEIIADYVSRNITNDEKIQKNDSSFDHYGSDVNEEEIPF</sequence>
<evidence type="ECO:0000313" key="5">
    <source>
        <dbReference type="Proteomes" id="UP000199309"/>
    </source>
</evidence>
<dbReference type="InterPro" id="IPR011344">
    <property type="entry name" value="ssDNA-bd"/>
</dbReference>
<dbReference type="STRING" id="349095.SAMN05660299_00206"/>
<dbReference type="Pfam" id="PF00436">
    <property type="entry name" value="SSB"/>
    <property type="match status" value="1"/>
</dbReference>
<dbReference type="EMBL" id="FNHQ01000001">
    <property type="protein sequence ID" value="SDM09228.1"/>
    <property type="molecule type" value="Genomic_DNA"/>
</dbReference>
<keyword evidence="2" id="KW-0234">DNA repair</keyword>
<dbReference type="PROSITE" id="PS50935">
    <property type="entry name" value="SSB"/>
    <property type="match status" value="1"/>
</dbReference>
<dbReference type="GO" id="GO:0009295">
    <property type="term" value="C:nucleoid"/>
    <property type="evidence" value="ECO:0007669"/>
    <property type="project" value="TreeGrafter"/>
</dbReference>
<dbReference type="HAMAP" id="MF_00984">
    <property type="entry name" value="SSB"/>
    <property type="match status" value="1"/>
</dbReference>
<dbReference type="PANTHER" id="PTHR10302:SF27">
    <property type="entry name" value="SINGLE-STRANDED DNA-BINDING PROTEIN"/>
    <property type="match status" value="1"/>
</dbReference>
<protein>
    <recommendedName>
        <fullName evidence="2 3">Single-stranded DNA-binding protein</fullName>
        <shortName evidence="2">SSB</shortName>
    </recommendedName>
</protein>
<keyword evidence="1 2" id="KW-0238">DNA-binding</keyword>
<evidence type="ECO:0000256" key="3">
    <source>
        <dbReference type="PIRNR" id="PIRNR002070"/>
    </source>
</evidence>
<dbReference type="RefSeq" id="WP_091647393.1">
    <property type="nucleotide sequence ID" value="NZ_FNHQ01000001.1"/>
</dbReference>
<dbReference type="InterPro" id="IPR000424">
    <property type="entry name" value="Primosome_PriB/ssb"/>
</dbReference>
<dbReference type="NCBIfam" id="TIGR00621">
    <property type="entry name" value="ssb"/>
    <property type="match status" value="1"/>
</dbReference>
<keyword evidence="5" id="KW-1185">Reference proteome</keyword>
<dbReference type="AlphaFoldDB" id="A0A1G9QDW8"/>
<comment type="subunit">
    <text evidence="2">Homotetramer.</text>
</comment>
<dbReference type="GO" id="GO:0006260">
    <property type="term" value="P:DNA replication"/>
    <property type="evidence" value="ECO:0007669"/>
    <property type="project" value="UniProtKB-UniRule"/>
</dbReference>
<dbReference type="CDD" id="cd04496">
    <property type="entry name" value="SSB_OBF"/>
    <property type="match status" value="1"/>
</dbReference>
<accession>A0A1G9QDW8</accession>